<dbReference type="Pfam" id="PF08241">
    <property type="entry name" value="Methyltransf_11"/>
    <property type="match status" value="1"/>
</dbReference>
<gene>
    <name evidence="2" type="ordered locus">CHU_0062</name>
</gene>
<reference evidence="2 3" key="1">
    <citation type="journal article" date="2007" name="Appl. Environ. Microbiol.">
        <title>Genome sequence of the cellulolytic gliding bacterium Cytophaga hutchinsonii.</title>
        <authorList>
            <person name="Xie G."/>
            <person name="Bruce D.C."/>
            <person name="Challacombe J.F."/>
            <person name="Chertkov O."/>
            <person name="Detter J.C."/>
            <person name="Gilna P."/>
            <person name="Han C.S."/>
            <person name="Lucas S."/>
            <person name="Misra M."/>
            <person name="Myers G.L."/>
            <person name="Richardson P."/>
            <person name="Tapia R."/>
            <person name="Thayer N."/>
            <person name="Thompson L.S."/>
            <person name="Brettin T.S."/>
            <person name="Henrissat B."/>
            <person name="Wilson D.B."/>
            <person name="McBride M.J."/>
        </authorList>
    </citation>
    <scope>NUCLEOTIDE SEQUENCE [LARGE SCALE GENOMIC DNA]</scope>
    <source>
        <strain evidence="3">ATCC 33406 / DSM 1761 / CIP 103989 / NBRC 15051 / NCIMB 9469 / D465</strain>
    </source>
</reference>
<dbReference type="PANTHER" id="PTHR43591">
    <property type="entry name" value="METHYLTRANSFERASE"/>
    <property type="match status" value="1"/>
</dbReference>
<dbReference type="InterPro" id="IPR029063">
    <property type="entry name" value="SAM-dependent_MTases_sf"/>
</dbReference>
<keyword evidence="2" id="KW-0489">Methyltransferase</keyword>
<sequence>MIPYNQSSVSTLQTKERKIDVFSVEGNVDNETVKSFGEEWTAFDSFNETEIYNAGDNYFDIVPETILKHITNALDVGCGTGRWSYYLSEKVGFIECIDPSEAVIAASSLLSGKNNIRISKAGVDNIPFADGTFDFVFSLGVLHHVPDTKKAVHACVQKLKMNGHILLYLYYNLENRGLIFKTLFHLSNSLRWMVSKLPGAIKRFVCDLLAIVIYMPFVIVSRILIKLNLAASVVSRVPLSWYADKSFNIIRNDSLDRFGTPLEQRFSKQQITDMLIHAGCTDIVFADNAPFWRVIAKKK</sequence>
<dbReference type="SMR" id="A0A6N4SM81"/>
<evidence type="ECO:0000313" key="3">
    <source>
        <dbReference type="Proteomes" id="UP000001822"/>
    </source>
</evidence>
<evidence type="ECO:0000259" key="1">
    <source>
        <dbReference type="Pfam" id="PF08241"/>
    </source>
</evidence>
<protein>
    <submittedName>
        <fullName evidence="2">Possible methyltransferase</fullName>
        <ecNumber evidence="2">2.1.1.-</ecNumber>
    </submittedName>
</protein>
<feature type="domain" description="Methyltransferase type 11" evidence="1">
    <location>
        <begin position="74"/>
        <end position="166"/>
    </location>
</feature>
<dbReference type="InterPro" id="IPR013216">
    <property type="entry name" value="Methyltransf_11"/>
</dbReference>
<dbReference type="KEGG" id="chu:CHU_0062"/>
<dbReference type="OrthoDB" id="9805171at2"/>
<keyword evidence="2" id="KW-0808">Transferase</keyword>
<accession>A0A6N4SM81</accession>
<dbReference type="EC" id="2.1.1.-" evidence="2"/>
<name>A0A6N4SM81_CYTH3</name>
<dbReference type="EMBL" id="CP000383">
    <property type="protein sequence ID" value="ABG57356.1"/>
    <property type="molecule type" value="Genomic_DNA"/>
</dbReference>
<dbReference type="GO" id="GO:0032259">
    <property type="term" value="P:methylation"/>
    <property type="evidence" value="ECO:0007669"/>
    <property type="project" value="UniProtKB-KW"/>
</dbReference>
<dbReference type="Gene3D" id="3.40.50.150">
    <property type="entry name" value="Vaccinia Virus protein VP39"/>
    <property type="match status" value="1"/>
</dbReference>
<dbReference type="Proteomes" id="UP000001822">
    <property type="component" value="Chromosome"/>
</dbReference>
<dbReference type="GO" id="GO:0008757">
    <property type="term" value="F:S-adenosylmethionine-dependent methyltransferase activity"/>
    <property type="evidence" value="ECO:0007669"/>
    <property type="project" value="InterPro"/>
</dbReference>
<dbReference type="RefSeq" id="WP_011583472.1">
    <property type="nucleotide sequence ID" value="NC_008255.1"/>
</dbReference>
<proteinExistence type="predicted"/>
<dbReference type="AlphaFoldDB" id="A0A6N4SM81"/>
<organism evidence="2 3">
    <name type="scientific">Cytophaga hutchinsonii (strain ATCC 33406 / DSM 1761 / CIP 103989 / NBRC 15051 / NCIMB 9469 / D465)</name>
    <dbReference type="NCBI Taxonomy" id="269798"/>
    <lineage>
        <taxon>Bacteria</taxon>
        <taxon>Pseudomonadati</taxon>
        <taxon>Bacteroidota</taxon>
        <taxon>Cytophagia</taxon>
        <taxon>Cytophagales</taxon>
        <taxon>Cytophagaceae</taxon>
        <taxon>Cytophaga</taxon>
    </lineage>
</organism>
<evidence type="ECO:0000313" key="2">
    <source>
        <dbReference type="EMBL" id="ABG57356.1"/>
    </source>
</evidence>
<keyword evidence="3" id="KW-1185">Reference proteome</keyword>
<dbReference type="CDD" id="cd02440">
    <property type="entry name" value="AdoMet_MTases"/>
    <property type="match status" value="1"/>
</dbReference>
<dbReference type="SUPFAM" id="SSF53335">
    <property type="entry name" value="S-adenosyl-L-methionine-dependent methyltransferases"/>
    <property type="match status" value="1"/>
</dbReference>